<accession>A0ABS7WRE3</accession>
<evidence type="ECO:0000259" key="1">
    <source>
        <dbReference type="Pfam" id="PF07238"/>
    </source>
</evidence>
<protein>
    <submittedName>
        <fullName evidence="2">PilZ domain-containing protein</fullName>
    </submittedName>
</protein>
<keyword evidence="3" id="KW-1185">Reference proteome</keyword>
<dbReference type="InterPro" id="IPR009875">
    <property type="entry name" value="PilZ_domain"/>
</dbReference>
<dbReference type="EMBL" id="JACGBB010000003">
    <property type="protein sequence ID" value="MBZ7986907.1"/>
    <property type="molecule type" value="Genomic_DNA"/>
</dbReference>
<organism evidence="2 3">
    <name type="scientific">Campylobacter canadensis</name>
    <dbReference type="NCBI Taxonomy" id="449520"/>
    <lineage>
        <taxon>Bacteria</taxon>
        <taxon>Pseudomonadati</taxon>
        <taxon>Campylobacterota</taxon>
        <taxon>Epsilonproteobacteria</taxon>
        <taxon>Campylobacterales</taxon>
        <taxon>Campylobacteraceae</taxon>
        <taxon>Campylobacter</taxon>
    </lineage>
</organism>
<comment type="caution">
    <text evidence="2">The sequence shown here is derived from an EMBL/GenBank/DDBJ whole genome shotgun (WGS) entry which is preliminary data.</text>
</comment>
<dbReference type="Pfam" id="PF07238">
    <property type="entry name" value="PilZ"/>
    <property type="match status" value="1"/>
</dbReference>
<dbReference type="Proteomes" id="UP000786183">
    <property type="component" value="Unassembled WGS sequence"/>
</dbReference>
<reference evidence="2 3" key="1">
    <citation type="submission" date="2020-07" db="EMBL/GenBank/DDBJ databases">
        <title>Transfer of Campylobacter canadensis to the novel genus Avispirillum gen. nov., that also includes two novel species recovered from migratory waterfowl: Avispirillum anseris sp. nov. and Avispirillum brantae sp. nov.</title>
        <authorList>
            <person name="Miller W.G."/>
            <person name="Chapman M.H."/>
            <person name="Yee E."/>
            <person name="Inglis G.D."/>
        </authorList>
    </citation>
    <scope>NUCLEOTIDE SEQUENCE [LARGE SCALE GENOMIC DNA]</scope>
    <source>
        <strain evidence="2 3">L283</strain>
    </source>
</reference>
<proteinExistence type="predicted"/>
<evidence type="ECO:0000313" key="3">
    <source>
        <dbReference type="Proteomes" id="UP000786183"/>
    </source>
</evidence>
<dbReference type="Gene3D" id="2.40.10.220">
    <property type="entry name" value="predicted glycosyltransferase like domains"/>
    <property type="match status" value="1"/>
</dbReference>
<sequence length="371" mass="43006">MSFTGREELVNHIDYFEKYSKKFLTNIEDTCRCSGVFLDNDAIEVYEELYNMLLTKDFDTQKAKEIIKHKDFNKATFFEFLIVAQIDFNKYLMQKNLDFKYGAYLSFAIERYAGIFCNIHYNKTQTPSSINVFSANSNSGFFIHENFIDTFKKIEQIGEKLEFLNLFDGVPVRTFGDIIKIEDNQVTVKLDLMQILSMKEEGNAYIIANQYLQKNIKANIVATDFVKCEVTLNSFETQPFMHALKRKYPRVHPNEFTKIALKHEDGRVVNGKLFDISEGGIGVVSNEDIGFKNGDILSSQIVLHMPSTNESVELKLNFKLVVLIVYQNAFRYCLEILPNQADASKIQEFATLREQETLRELKDKLSLYKRD</sequence>
<evidence type="ECO:0000313" key="2">
    <source>
        <dbReference type="EMBL" id="MBZ7986907.1"/>
    </source>
</evidence>
<feature type="domain" description="PilZ" evidence="1">
    <location>
        <begin position="245"/>
        <end position="311"/>
    </location>
</feature>
<gene>
    <name evidence="2" type="ORF">AVCANL283_02075</name>
</gene>
<name>A0ABS7WRE3_9BACT</name>
<dbReference type="RefSeq" id="WP_224325170.1">
    <property type="nucleotide sequence ID" value="NZ_JACGBB010000003.1"/>
</dbReference>